<name>A0A9W8UWZ3_9HYPO</name>
<proteinExistence type="predicted"/>
<reference evidence="2" key="1">
    <citation type="submission" date="2022-09" db="EMBL/GenBank/DDBJ databases">
        <title>Fusarium specimens isolated from Avocado Roots.</title>
        <authorList>
            <person name="Stajich J."/>
            <person name="Roper C."/>
            <person name="Heimlech-Rivalta G."/>
        </authorList>
    </citation>
    <scope>NUCLEOTIDE SEQUENCE</scope>
    <source>
        <strain evidence="2">A02</strain>
    </source>
</reference>
<dbReference type="AlphaFoldDB" id="A0A9W8UWZ3"/>
<sequence length="100" mass="11356">MCLRAAGVDGTSKLMSRRARPREMRDMGIRWSRPLFSWRTRRIPKEPPDITCIDLMGSLMEHDRNRAPTTSGKAMGMGRLVRVHPLDGVEQIARLASHVC</sequence>
<protein>
    <submittedName>
        <fullName evidence="2">Uncharacterized protein</fullName>
    </submittedName>
</protein>
<comment type="caution">
    <text evidence="2">The sequence shown here is derived from an EMBL/GenBank/DDBJ whole genome shotgun (WGS) entry which is preliminary data.</text>
</comment>
<keyword evidence="3" id="KW-1185">Reference proteome</keyword>
<dbReference type="EMBL" id="JAOQAV010000027">
    <property type="protein sequence ID" value="KAJ4184186.1"/>
    <property type="molecule type" value="Genomic_DNA"/>
</dbReference>
<feature type="region of interest" description="Disordered" evidence="1">
    <location>
        <begin position="1"/>
        <end position="21"/>
    </location>
</feature>
<evidence type="ECO:0000256" key="1">
    <source>
        <dbReference type="SAM" id="MobiDB-lite"/>
    </source>
</evidence>
<accession>A0A9W8UWZ3</accession>
<dbReference type="OrthoDB" id="10473604at2759"/>
<dbReference type="Proteomes" id="UP001152087">
    <property type="component" value="Unassembled WGS sequence"/>
</dbReference>
<gene>
    <name evidence="2" type="ORF">NW755_009192</name>
</gene>
<organism evidence="2 3">
    <name type="scientific">Fusarium falciforme</name>
    <dbReference type="NCBI Taxonomy" id="195108"/>
    <lineage>
        <taxon>Eukaryota</taxon>
        <taxon>Fungi</taxon>
        <taxon>Dikarya</taxon>
        <taxon>Ascomycota</taxon>
        <taxon>Pezizomycotina</taxon>
        <taxon>Sordariomycetes</taxon>
        <taxon>Hypocreomycetidae</taxon>
        <taxon>Hypocreales</taxon>
        <taxon>Nectriaceae</taxon>
        <taxon>Fusarium</taxon>
        <taxon>Fusarium solani species complex</taxon>
    </lineage>
</organism>
<evidence type="ECO:0000313" key="3">
    <source>
        <dbReference type="Proteomes" id="UP001152087"/>
    </source>
</evidence>
<evidence type="ECO:0000313" key="2">
    <source>
        <dbReference type="EMBL" id="KAJ4184186.1"/>
    </source>
</evidence>